<feature type="transmembrane region" description="Helical" evidence="1">
    <location>
        <begin position="214"/>
        <end position="236"/>
    </location>
</feature>
<organism evidence="2 3">
    <name type="scientific">Paenibacillus whitsoniae</name>
    <dbReference type="NCBI Taxonomy" id="2496558"/>
    <lineage>
        <taxon>Bacteria</taxon>
        <taxon>Bacillati</taxon>
        <taxon>Bacillota</taxon>
        <taxon>Bacilli</taxon>
        <taxon>Bacillales</taxon>
        <taxon>Paenibacillaceae</taxon>
        <taxon>Paenibacillus</taxon>
    </lineage>
</organism>
<feature type="transmembrane region" description="Helical" evidence="1">
    <location>
        <begin position="298"/>
        <end position="315"/>
    </location>
</feature>
<keyword evidence="1" id="KW-0812">Transmembrane</keyword>
<feature type="transmembrane region" description="Helical" evidence="1">
    <location>
        <begin position="115"/>
        <end position="132"/>
    </location>
</feature>
<keyword evidence="3" id="KW-1185">Reference proteome</keyword>
<comment type="caution">
    <text evidence="2">The sequence shown here is derived from an EMBL/GenBank/DDBJ whole genome shotgun (WGS) entry which is preliminary data.</text>
</comment>
<evidence type="ECO:0000313" key="2">
    <source>
        <dbReference type="EMBL" id="RTE01996.1"/>
    </source>
</evidence>
<feature type="transmembrane region" description="Helical" evidence="1">
    <location>
        <begin position="144"/>
        <end position="162"/>
    </location>
</feature>
<dbReference type="PANTHER" id="PTHR37814:SF1">
    <property type="entry name" value="MEMBRANE PROTEIN"/>
    <property type="match status" value="1"/>
</dbReference>
<proteinExistence type="predicted"/>
<dbReference type="PANTHER" id="PTHR37814">
    <property type="entry name" value="CONSERVED MEMBRANE PROTEIN"/>
    <property type="match status" value="1"/>
</dbReference>
<feature type="transmembrane region" description="Helical" evidence="1">
    <location>
        <begin position="263"/>
        <end position="286"/>
    </location>
</feature>
<evidence type="ECO:0000256" key="1">
    <source>
        <dbReference type="SAM" id="Phobius"/>
    </source>
</evidence>
<gene>
    <name evidence="2" type="ORF">EJQ19_30380</name>
</gene>
<keyword evidence="1" id="KW-0472">Membrane</keyword>
<dbReference type="InterPro" id="IPR038728">
    <property type="entry name" value="YkvI-like"/>
</dbReference>
<dbReference type="EMBL" id="RXHU01000129">
    <property type="protein sequence ID" value="RTE01996.1"/>
    <property type="molecule type" value="Genomic_DNA"/>
</dbReference>
<dbReference type="OrthoDB" id="4424890at2"/>
<feature type="transmembrane region" description="Helical" evidence="1">
    <location>
        <begin position="321"/>
        <end position="339"/>
    </location>
</feature>
<dbReference type="Proteomes" id="UP000276128">
    <property type="component" value="Unassembled WGS sequence"/>
</dbReference>
<protein>
    <recommendedName>
        <fullName evidence="4">Transporter</fullName>
    </recommendedName>
</protein>
<name>A0A430J4E5_9BACL</name>
<dbReference type="RefSeq" id="WP_126144958.1">
    <property type="nucleotide sequence ID" value="NZ_RXHU01000129.1"/>
</dbReference>
<feature type="transmembrane region" description="Helical" evidence="1">
    <location>
        <begin position="182"/>
        <end position="202"/>
    </location>
</feature>
<accession>A0A430J4E5</accession>
<sequence length="346" mass="37909">MRTGAQVVRVAFTYIGTVVGAGFASGQEILQFFTRYGSLASLTIALATLLFIWIGIQLMLMAYDLKAASYEDLNKVIFGERIGKWISLFMMVVLFGITTVMLAGAGTVFEEQLHLSYTSGLLVTLVLSYLILTRGIKAIMTVNSIVVPIMLLFSVVIVVYTWHSPSSGNWLRITSDDTLGQIWFAPFLYTAFNLAMAQAVLVPMGAAMTNRSTLVWGGLLGGAGIGLLLLSAHYALSAQMPGIAQFEIPMGSIMTKLGPLPQLAYLLVIYGEIFTTFIGDAYGLSMQLQQRTKLPPKVLLLLILSLSYLISHIGFKVLLSALYPIFGLISVVWLVLMIWRNRRSAL</sequence>
<evidence type="ECO:0008006" key="4">
    <source>
        <dbReference type="Google" id="ProtNLM"/>
    </source>
</evidence>
<reference evidence="2 3" key="1">
    <citation type="submission" date="2018-12" db="EMBL/GenBank/DDBJ databases">
        <title>Bacillus ochoae sp. nov., Paenibacillus whitsoniae sp. nov., Paenibacillus spiritus sp. nov. Isolated from the Mars Exploration Rover during spacecraft assembly.</title>
        <authorList>
            <person name="Seuylemezian A."/>
            <person name="Vaishampayan P."/>
        </authorList>
    </citation>
    <scope>NUCLEOTIDE SEQUENCE [LARGE SCALE GENOMIC DNA]</scope>
    <source>
        <strain evidence="2 3">MER 54</strain>
    </source>
</reference>
<feature type="transmembrane region" description="Helical" evidence="1">
    <location>
        <begin position="44"/>
        <end position="65"/>
    </location>
</feature>
<feature type="transmembrane region" description="Helical" evidence="1">
    <location>
        <begin position="85"/>
        <end position="109"/>
    </location>
</feature>
<keyword evidence="1" id="KW-1133">Transmembrane helix</keyword>
<feature type="transmembrane region" description="Helical" evidence="1">
    <location>
        <begin position="7"/>
        <end position="24"/>
    </location>
</feature>
<evidence type="ECO:0000313" key="3">
    <source>
        <dbReference type="Proteomes" id="UP000276128"/>
    </source>
</evidence>
<dbReference type="AlphaFoldDB" id="A0A430J4E5"/>